<dbReference type="SUPFAM" id="SSF50475">
    <property type="entry name" value="FMN-binding split barrel"/>
    <property type="match status" value="1"/>
</dbReference>
<dbReference type="eggNOG" id="ENOG502RDU8">
    <property type="taxonomic scope" value="Eukaryota"/>
</dbReference>
<feature type="chain" id="PRO_5002949716" description="CREG-like beta-barrel domain-containing protein" evidence="2">
    <location>
        <begin position="17"/>
        <end position="296"/>
    </location>
</feature>
<keyword evidence="2" id="KW-0732">Signal</keyword>
<dbReference type="Pfam" id="PF13883">
    <property type="entry name" value="CREG_beta-barrel"/>
    <property type="match status" value="1"/>
</dbReference>
<evidence type="ECO:0000313" key="5">
    <source>
        <dbReference type="Proteomes" id="UP000002035"/>
    </source>
</evidence>
<dbReference type="InterPro" id="IPR012349">
    <property type="entry name" value="Split_barrel_FMN-bd"/>
</dbReference>
<dbReference type="GeneID" id="9228093"/>
<dbReference type="PANTHER" id="PTHR37273:SF1">
    <property type="entry name" value="ADL397C-AP"/>
    <property type="match status" value="1"/>
</dbReference>
<feature type="domain" description="CREG-like beta-barrel" evidence="3">
    <location>
        <begin position="86"/>
        <end position="268"/>
    </location>
</feature>
<dbReference type="OMA" id="LSIDWWH"/>
<dbReference type="EMBL" id="DS995706">
    <property type="protein sequence ID" value="EEQ34206.1"/>
    <property type="molecule type" value="Genomic_DNA"/>
</dbReference>
<keyword evidence="5" id="KW-1185">Reference proteome</keyword>
<dbReference type="VEuPathDB" id="FungiDB:MCYG_07025"/>
<feature type="region of interest" description="Disordered" evidence="1">
    <location>
        <begin position="50"/>
        <end position="70"/>
    </location>
</feature>
<dbReference type="HOGENOM" id="CLU_056802_1_1_1"/>
<dbReference type="Proteomes" id="UP000002035">
    <property type="component" value="Unassembled WGS sequence"/>
</dbReference>
<protein>
    <recommendedName>
        <fullName evidence="3">CREG-like beta-barrel domain-containing protein</fullName>
    </recommendedName>
</protein>
<evidence type="ECO:0000256" key="2">
    <source>
        <dbReference type="SAM" id="SignalP"/>
    </source>
</evidence>
<evidence type="ECO:0000313" key="4">
    <source>
        <dbReference type="EMBL" id="EEQ34206.1"/>
    </source>
</evidence>
<dbReference type="InterPro" id="IPR055343">
    <property type="entry name" value="CREG_beta-barrel"/>
</dbReference>
<dbReference type="AlphaFoldDB" id="C5FWC2"/>
<evidence type="ECO:0000256" key="1">
    <source>
        <dbReference type="SAM" id="MobiDB-lite"/>
    </source>
</evidence>
<gene>
    <name evidence="4" type="ORF">MCYG_07025</name>
</gene>
<organism evidence="4 5">
    <name type="scientific">Arthroderma otae (strain ATCC MYA-4605 / CBS 113480)</name>
    <name type="common">Microsporum canis</name>
    <dbReference type="NCBI Taxonomy" id="554155"/>
    <lineage>
        <taxon>Eukaryota</taxon>
        <taxon>Fungi</taxon>
        <taxon>Dikarya</taxon>
        <taxon>Ascomycota</taxon>
        <taxon>Pezizomycotina</taxon>
        <taxon>Eurotiomycetes</taxon>
        <taxon>Eurotiomycetidae</taxon>
        <taxon>Onygenales</taxon>
        <taxon>Arthrodermataceae</taxon>
        <taxon>Microsporum</taxon>
    </lineage>
</organism>
<dbReference type="OrthoDB" id="2138282at2759"/>
<dbReference type="STRING" id="554155.C5FWC2"/>
<dbReference type="Gene3D" id="2.30.110.10">
    <property type="entry name" value="Electron Transport, Fmn-binding Protein, Chain A"/>
    <property type="match status" value="1"/>
</dbReference>
<proteinExistence type="predicted"/>
<name>C5FWC2_ARTOC</name>
<reference evidence="5" key="1">
    <citation type="journal article" date="2012" name="MBio">
        <title>Comparative genome analysis of Trichophyton rubrum and related dermatophytes reveals candidate genes involved in infection.</title>
        <authorList>
            <person name="Martinez D.A."/>
            <person name="Oliver B.G."/>
            <person name="Graeser Y."/>
            <person name="Goldberg J.M."/>
            <person name="Li W."/>
            <person name="Martinez-Rossi N.M."/>
            <person name="Monod M."/>
            <person name="Shelest E."/>
            <person name="Barton R.C."/>
            <person name="Birch E."/>
            <person name="Brakhage A.A."/>
            <person name="Chen Z."/>
            <person name="Gurr S.J."/>
            <person name="Heiman D."/>
            <person name="Heitman J."/>
            <person name="Kosti I."/>
            <person name="Rossi A."/>
            <person name="Saif S."/>
            <person name="Samalova M."/>
            <person name="Saunders C.W."/>
            <person name="Shea T."/>
            <person name="Summerbell R.C."/>
            <person name="Xu J."/>
            <person name="Young S."/>
            <person name="Zeng Q."/>
            <person name="Birren B.W."/>
            <person name="Cuomo C.A."/>
            <person name="White T.C."/>
        </authorList>
    </citation>
    <scope>NUCLEOTIDE SEQUENCE [LARGE SCALE GENOMIC DNA]</scope>
    <source>
        <strain evidence="5">ATCC MYA-4605 / CBS 113480</strain>
    </source>
</reference>
<feature type="signal peptide" evidence="2">
    <location>
        <begin position="1"/>
        <end position="16"/>
    </location>
</feature>
<accession>C5FWC2</accession>
<dbReference type="PANTHER" id="PTHR37273">
    <property type="entry name" value="CHROMOSOME 8, WHOLE GENOME SHOTGUN SEQUENCE"/>
    <property type="match status" value="1"/>
</dbReference>
<evidence type="ECO:0000259" key="3">
    <source>
        <dbReference type="Pfam" id="PF13883"/>
    </source>
</evidence>
<sequence length="296" mass="32445">MSFVALILLLSFLASASPVGVRPGFRDEMIEVREQTRVGFFKGDAFYSPPFAPPRRGSQNKAHKEDEESASVSDMAFPDWATSHLLARRLLAVSSTAVLSTGFPKGYKDHTLEGVPIGLPDYIADCSAHDNNVALTKILGRGNPLLLALDIGTTFKNVKAGSNISLSIDWWHHSHVPGKGKDPLDGVPASLPRLSLLGHLEEIPLTSLSDEDQQAIEQCFLTSHPDSKYWLPGSPDSPHSGYWARFIVEKGFWVGGFGDRARIGWLDMDIWKAIKENSNDGKKGWADIRLPGEGEV</sequence>
<dbReference type="RefSeq" id="XP_002845061.1">
    <property type="nucleotide sequence ID" value="XM_002845015.1"/>
</dbReference>